<dbReference type="PANTHER" id="PTHR33164">
    <property type="entry name" value="TRANSCRIPTIONAL REGULATOR, MARR FAMILY"/>
    <property type="match status" value="1"/>
</dbReference>
<proteinExistence type="predicted"/>
<evidence type="ECO:0000313" key="5">
    <source>
        <dbReference type="EMBL" id="ABC24313.1"/>
    </source>
</evidence>
<dbReference type="InterPro" id="IPR000835">
    <property type="entry name" value="HTH_MarR-typ"/>
</dbReference>
<dbReference type="eggNOG" id="COG1846">
    <property type="taxonomic scope" value="Bacteria"/>
</dbReference>
<evidence type="ECO:0000256" key="1">
    <source>
        <dbReference type="ARBA" id="ARBA00023015"/>
    </source>
</evidence>
<dbReference type="AlphaFoldDB" id="Q2RNI2"/>
<evidence type="ECO:0000256" key="2">
    <source>
        <dbReference type="ARBA" id="ARBA00023125"/>
    </source>
</evidence>
<evidence type="ECO:0000256" key="3">
    <source>
        <dbReference type="ARBA" id="ARBA00023163"/>
    </source>
</evidence>
<dbReference type="InterPro" id="IPR036388">
    <property type="entry name" value="WH-like_DNA-bd_sf"/>
</dbReference>
<dbReference type="PROSITE" id="PS50995">
    <property type="entry name" value="HTH_MARR_2"/>
    <property type="match status" value="1"/>
</dbReference>
<organism evidence="5 6">
    <name type="scientific">Rhodospirillum rubrum (strain ATCC 11170 / ATH 1.1.1 / DSM 467 / LMG 4362 / NCIMB 8255 / S1)</name>
    <dbReference type="NCBI Taxonomy" id="269796"/>
    <lineage>
        <taxon>Bacteria</taxon>
        <taxon>Pseudomonadati</taxon>
        <taxon>Pseudomonadota</taxon>
        <taxon>Alphaproteobacteria</taxon>
        <taxon>Rhodospirillales</taxon>
        <taxon>Rhodospirillaceae</taxon>
        <taxon>Rhodospirillum</taxon>
    </lineage>
</organism>
<keyword evidence="2" id="KW-0238">DNA-binding</keyword>
<dbReference type="SMART" id="SM00347">
    <property type="entry name" value="HTH_MARR"/>
    <property type="match status" value="1"/>
</dbReference>
<dbReference type="RefSeq" id="WP_011391266.1">
    <property type="nucleotide sequence ID" value="NC_007643.1"/>
</dbReference>
<dbReference type="Gene3D" id="1.10.10.10">
    <property type="entry name" value="Winged helix-like DNA-binding domain superfamily/Winged helix DNA-binding domain"/>
    <property type="match status" value="1"/>
</dbReference>
<feature type="domain" description="HTH marR-type" evidence="4">
    <location>
        <begin position="11"/>
        <end position="143"/>
    </location>
</feature>
<name>Q2RNI2_RHORT</name>
<evidence type="ECO:0000313" key="6">
    <source>
        <dbReference type="Proteomes" id="UP000001929"/>
    </source>
</evidence>
<dbReference type="PhylomeDB" id="Q2RNI2"/>
<dbReference type="STRING" id="269796.Rru_A3519"/>
<dbReference type="SUPFAM" id="SSF46785">
    <property type="entry name" value="Winged helix' DNA-binding domain"/>
    <property type="match status" value="1"/>
</dbReference>
<dbReference type="PATRIC" id="fig|269796.9.peg.3636"/>
<dbReference type="Proteomes" id="UP000001929">
    <property type="component" value="Chromosome"/>
</dbReference>
<evidence type="ECO:0000259" key="4">
    <source>
        <dbReference type="PROSITE" id="PS50995"/>
    </source>
</evidence>
<reference evidence="5 6" key="1">
    <citation type="journal article" date="2011" name="Stand. Genomic Sci.">
        <title>Complete genome sequence of Rhodospirillum rubrum type strain (S1).</title>
        <authorList>
            <person name="Munk A.C."/>
            <person name="Copeland A."/>
            <person name="Lucas S."/>
            <person name="Lapidus A."/>
            <person name="Del Rio T.G."/>
            <person name="Barry K."/>
            <person name="Detter J.C."/>
            <person name="Hammon N."/>
            <person name="Israni S."/>
            <person name="Pitluck S."/>
            <person name="Brettin T."/>
            <person name="Bruce D."/>
            <person name="Han C."/>
            <person name="Tapia R."/>
            <person name="Gilna P."/>
            <person name="Schmutz J."/>
            <person name="Larimer F."/>
            <person name="Land M."/>
            <person name="Kyrpides N.C."/>
            <person name="Mavromatis K."/>
            <person name="Richardson P."/>
            <person name="Rohde M."/>
            <person name="Goker M."/>
            <person name="Klenk H.P."/>
            <person name="Zhang Y."/>
            <person name="Roberts G.P."/>
            <person name="Reslewic S."/>
            <person name="Schwartz D.C."/>
        </authorList>
    </citation>
    <scope>NUCLEOTIDE SEQUENCE [LARGE SCALE GENOMIC DNA]</scope>
    <source>
        <strain evidence="6">ATCC 11170 / ATH 1.1.1 / DSM 467 / LMG 4362 / NCIMB 8255 / S1</strain>
    </source>
</reference>
<dbReference type="InterPro" id="IPR036390">
    <property type="entry name" value="WH_DNA-bd_sf"/>
</dbReference>
<protein>
    <submittedName>
        <fullName evidence="5">Transcriptional regulator, MarR family</fullName>
    </submittedName>
</protein>
<dbReference type="EnsemblBacteria" id="ABC24313">
    <property type="protein sequence ID" value="ABC24313"/>
    <property type="gene ID" value="Rru_A3519"/>
</dbReference>
<dbReference type="InterPro" id="IPR039422">
    <property type="entry name" value="MarR/SlyA-like"/>
</dbReference>
<gene>
    <name evidence="5" type="ordered locus">Rru_A3519</name>
</gene>
<keyword evidence="3" id="KW-0804">Transcription</keyword>
<accession>Q2RNI2</accession>
<dbReference type="GO" id="GO:0003700">
    <property type="term" value="F:DNA-binding transcription factor activity"/>
    <property type="evidence" value="ECO:0007669"/>
    <property type="project" value="InterPro"/>
</dbReference>
<dbReference type="HOGENOM" id="CLU_083287_35_2_5"/>
<dbReference type="PROSITE" id="PS01117">
    <property type="entry name" value="HTH_MARR_1"/>
    <property type="match status" value="1"/>
</dbReference>
<dbReference type="PANTHER" id="PTHR33164:SF105">
    <property type="entry name" value="TRANSCRIPTIONAL REPRESSOR PROTEIN-RELATED"/>
    <property type="match status" value="1"/>
</dbReference>
<sequence length="163" mass="17191">MAMAMAGASESVCTCASLRQATRHVSRFYDAMLAPSGLGVNQYALLARLARLAPCPQHVLADALVMDRSTLGHLLRPLERRELIGVSISKSDRRSRLLALTPAGAALLAQARPLWQEAQTRIEAVFGAEALATLRALLTGLAQTDLGPCPRPPPAAPSSAAVS</sequence>
<keyword evidence="1" id="KW-0805">Transcription regulation</keyword>
<dbReference type="EMBL" id="CP000230">
    <property type="protein sequence ID" value="ABC24313.1"/>
    <property type="molecule type" value="Genomic_DNA"/>
</dbReference>
<keyword evidence="6" id="KW-1185">Reference proteome</keyword>
<dbReference type="GO" id="GO:0006950">
    <property type="term" value="P:response to stress"/>
    <property type="evidence" value="ECO:0007669"/>
    <property type="project" value="TreeGrafter"/>
</dbReference>
<dbReference type="InterPro" id="IPR023187">
    <property type="entry name" value="Tscrpt_reg_MarR-type_CS"/>
</dbReference>
<dbReference type="KEGG" id="rru:Rru_A3519"/>
<dbReference type="Pfam" id="PF01047">
    <property type="entry name" value="MarR"/>
    <property type="match status" value="1"/>
</dbReference>
<dbReference type="GO" id="GO:0003677">
    <property type="term" value="F:DNA binding"/>
    <property type="evidence" value="ECO:0007669"/>
    <property type="project" value="UniProtKB-KW"/>
</dbReference>